<comment type="catalytic activity">
    <reaction evidence="5">
        <text>L-proline + a quinone = (S)-1-pyrroline-5-carboxylate + a quinol + H(+)</text>
        <dbReference type="Rhea" id="RHEA:23784"/>
        <dbReference type="ChEBI" id="CHEBI:15378"/>
        <dbReference type="ChEBI" id="CHEBI:17388"/>
        <dbReference type="ChEBI" id="CHEBI:24646"/>
        <dbReference type="ChEBI" id="CHEBI:60039"/>
        <dbReference type="ChEBI" id="CHEBI:132124"/>
        <dbReference type="EC" id="1.5.5.2"/>
    </reaction>
</comment>
<evidence type="ECO:0000256" key="2">
    <source>
        <dbReference type="ARBA" id="ARBA00012695"/>
    </source>
</evidence>
<comment type="caution">
    <text evidence="7">The sequence shown here is derived from an EMBL/GenBank/DDBJ whole genome shotgun (WGS) entry which is preliminary data.</text>
</comment>
<feature type="domain" description="Proline dehydrogenase" evidence="6">
    <location>
        <begin position="16"/>
        <end position="118"/>
    </location>
</feature>
<comment type="function">
    <text evidence="5">Converts proline to delta-1-pyrroline-5-carboxylate.</text>
</comment>
<evidence type="ECO:0000256" key="5">
    <source>
        <dbReference type="RuleBase" id="RU364054"/>
    </source>
</evidence>
<dbReference type="GO" id="GO:0004657">
    <property type="term" value="F:proline dehydrogenase activity"/>
    <property type="evidence" value="ECO:0007669"/>
    <property type="project" value="UniProtKB-EC"/>
</dbReference>
<sequence length="121" mass="13192">MTYSAAITYYKDDNPIVSSTIQAYLKDAKERLIQTTNAAEKMGIPMGFKLVRGAYMSSEGRLAASYGVKSPIHDSIEQTHACYNGCESFMLEQIANGSGAVVLATHNIESAVFITQTCDLR</sequence>
<keyword evidence="5" id="KW-0274">FAD</keyword>
<dbReference type="Proteomes" id="UP001454036">
    <property type="component" value="Unassembled WGS sequence"/>
</dbReference>
<organism evidence="7 8">
    <name type="scientific">Lithospermum erythrorhizon</name>
    <name type="common">Purple gromwell</name>
    <name type="synonym">Lithospermum officinale var. erythrorhizon</name>
    <dbReference type="NCBI Taxonomy" id="34254"/>
    <lineage>
        <taxon>Eukaryota</taxon>
        <taxon>Viridiplantae</taxon>
        <taxon>Streptophyta</taxon>
        <taxon>Embryophyta</taxon>
        <taxon>Tracheophyta</taxon>
        <taxon>Spermatophyta</taxon>
        <taxon>Magnoliopsida</taxon>
        <taxon>eudicotyledons</taxon>
        <taxon>Gunneridae</taxon>
        <taxon>Pentapetalae</taxon>
        <taxon>asterids</taxon>
        <taxon>lamiids</taxon>
        <taxon>Boraginales</taxon>
        <taxon>Boraginaceae</taxon>
        <taxon>Boraginoideae</taxon>
        <taxon>Lithospermeae</taxon>
        <taxon>Lithospermum</taxon>
    </lineage>
</organism>
<dbReference type="AlphaFoldDB" id="A0AAV3P1H0"/>
<dbReference type="PANTHER" id="PTHR13914">
    <property type="entry name" value="PROLINE OXIDASE"/>
    <property type="match status" value="1"/>
</dbReference>
<dbReference type="GO" id="GO:0071949">
    <property type="term" value="F:FAD binding"/>
    <property type="evidence" value="ECO:0007669"/>
    <property type="project" value="TreeGrafter"/>
</dbReference>
<evidence type="ECO:0000313" key="7">
    <source>
        <dbReference type="EMBL" id="GAA0145537.1"/>
    </source>
</evidence>
<dbReference type="Gene3D" id="3.20.20.220">
    <property type="match status" value="1"/>
</dbReference>
<dbReference type="InterPro" id="IPR029041">
    <property type="entry name" value="FAD-linked_oxidoreductase-like"/>
</dbReference>
<comment type="similarity">
    <text evidence="1 5">Belongs to the proline oxidase family.</text>
</comment>
<reference evidence="7 8" key="1">
    <citation type="submission" date="2024-01" db="EMBL/GenBank/DDBJ databases">
        <title>The complete chloroplast genome sequence of Lithospermum erythrorhizon: insights into the phylogenetic relationship among Boraginaceae species and the maternal lineages of purple gromwells.</title>
        <authorList>
            <person name="Okada T."/>
            <person name="Watanabe K."/>
        </authorList>
    </citation>
    <scope>NUCLEOTIDE SEQUENCE [LARGE SCALE GENOMIC DNA]</scope>
</reference>
<dbReference type="InterPro" id="IPR002872">
    <property type="entry name" value="Proline_DH_dom"/>
</dbReference>
<evidence type="ECO:0000313" key="8">
    <source>
        <dbReference type="Proteomes" id="UP001454036"/>
    </source>
</evidence>
<protein>
    <recommendedName>
        <fullName evidence="2 5">Proline dehydrogenase</fullName>
        <ecNumber evidence="2 5">1.5.5.2</ecNumber>
    </recommendedName>
</protein>
<dbReference type="GO" id="GO:0005739">
    <property type="term" value="C:mitochondrion"/>
    <property type="evidence" value="ECO:0007669"/>
    <property type="project" value="TreeGrafter"/>
</dbReference>
<dbReference type="SUPFAM" id="SSF51730">
    <property type="entry name" value="FAD-linked oxidoreductase"/>
    <property type="match status" value="1"/>
</dbReference>
<keyword evidence="3 5" id="KW-0560">Oxidoreductase</keyword>
<name>A0AAV3P1H0_LITER</name>
<dbReference type="PANTHER" id="PTHR13914:SF0">
    <property type="entry name" value="PROLINE DEHYDROGENASE 1, MITOCHONDRIAL"/>
    <property type="match status" value="1"/>
</dbReference>
<gene>
    <name evidence="7" type="ORF">LIER_05711</name>
</gene>
<keyword evidence="4 5" id="KW-0642">Proline metabolism</keyword>
<keyword evidence="8" id="KW-1185">Reference proteome</keyword>
<keyword evidence="5" id="KW-0285">Flavoprotein</keyword>
<dbReference type="EC" id="1.5.5.2" evidence="2 5"/>
<proteinExistence type="inferred from homology"/>
<accession>A0AAV3P1H0</accession>
<evidence type="ECO:0000256" key="3">
    <source>
        <dbReference type="ARBA" id="ARBA00023002"/>
    </source>
</evidence>
<dbReference type="GO" id="GO:0010133">
    <property type="term" value="P:L-proline catabolic process to L-glutamate"/>
    <property type="evidence" value="ECO:0007669"/>
    <property type="project" value="TreeGrafter"/>
</dbReference>
<dbReference type="InterPro" id="IPR015659">
    <property type="entry name" value="Proline_oxidase"/>
</dbReference>
<dbReference type="EMBL" id="BAABME010000797">
    <property type="protein sequence ID" value="GAA0145537.1"/>
    <property type="molecule type" value="Genomic_DNA"/>
</dbReference>
<evidence type="ECO:0000256" key="4">
    <source>
        <dbReference type="ARBA" id="ARBA00023062"/>
    </source>
</evidence>
<comment type="cofactor">
    <cofactor evidence="5">
        <name>FAD</name>
        <dbReference type="ChEBI" id="CHEBI:57692"/>
    </cofactor>
</comment>
<evidence type="ECO:0000259" key="6">
    <source>
        <dbReference type="Pfam" id="PF01619"/>
    </source>
</evidence>
<evidence type="ECO:0000256" key="1">
    <source>
        <dbReference type="ARBA" id="ARBA00005869"/>
    </source>
</evidence>
<dbReference type="Pfam" id="PF01619">
    <property type="entry name" value="Pro_dh"/>
    <property type="match status" value="1"/>
</dbReference>